<keyword evidence="1" id="KW-0472">Membrane</keyword>
<reference evidence="2" key="1">
    <citation type="submission" date="2020-10" db="EMBL/GenBank/DDBJ databases">
        <authorList>
            <person name="Gilroy R."/>
        </authorList>
    </citation>
    <scope>NUCLEOTIDE SEQUENCE</scope>
    <source>
        <strain evidence="2">CHK195-12923</strain>
    </source>
</reference>
<evidence type="ECO:0000313" key="2">
    <source>
        <dbReference type="EMBL" id="HIU61860.1"/>
    </source>
</evidence>
<evidence type="ECO:0000313" key="3">
    <source>
        <dbReference type="Proteomes" id="UP000824110"/>
    </source>
</evidence>
<feature type="transmembrane region" description="Helical" evidence="1">
    <location>
        <begin position="61"/>
        <end position="80"/>
    </location>
</feature>
<keyword evidence="1" id="KW-0812">Transmembrane</keyword>
<reference evidence="2" key="2">
    <citation type="journal article" date="2021" name="PeerJ">
        <title>Extensive microbial diversity within the chicken gut microbiome revealed by metagenomics and culture.</title>
        <authorList>
            <person name="Gilroy R."/>
            <person name="Ravi A."/>
            <person name="Getino M."/>
            <person name="Pursley I."/>
            <person name="Horton D.L."/>
            <person name="Alikhan N.F."/>
            <person name="Baker D."/>
            <person name="Gharbi K."/>
            <person name="Hall N."/>
            <person name="Watson M."/>
            <person name="Adriaenssens E.M."/>
            <person name="Foster-Nyarko E."/>
            <person name="Jarju S."/>
            <person name="Secka A."/>
            <person name="Antonio M."/>
            <person name="Oren A."/>
            <person name="Chaudhuri R.R."/>
            <person name="La Ragione R."/>
            <person name="Hildebrand F."/>
            <person name="Pallen M.J."/>
        </authorList>
    </citation>
    <scope>NUCLEOTIDE SEQUENCE</scope>
    <source>
        <strain evidence="2">CHK195-12923</strain>
    </source>
</reference>
<evidence type="ECO:0000256" key="1">
    <source>
        <dbReference type="SAM" id="Phobius"/>
    </source>
</evidence>
<organism evidence="2 3">
    <name type="scientific">Candidatus Coproplasma excrementigallinarum</name>
    <dbReference type="NCBI Taxonomy" id="2840747"/>
    <lineage>
        <taxon>Bacteria</taxon>
        <taxon>Bacillati</taxon>
        <taxon>Bacillota</taxon>
        <taxon>Clostridia</taxon>
        <taxon>Eubacteriales</taxon>
        <taxon>Candidatus Coproplasma</taxon>
    </lineage>
</organism>
<keyword evidence="1" id="KW-1133">Transmembrane helix</keyword>
<sequence length="87" mass="9375">MKVYELEERDGVMYAEQPRVHFRRKDTAFRAERKAGGAGVKKVFAAAAAAVGVAFEAVIGLPVYAVIAAVALPAALIALFSRRAKNR</sequence>
<comment type="caution">
    <text evidence="2">The sequence shown here is derived from an EMBL/GenBank/DDBJ whole genome shotgun (WGS) entry which is preliminary data.</text>
</comment>
<dbReference type="EMBL" id="DVNE01000042">
    <property type="protein sequence ID" value="HIU61860.1"/>
    <property type="molecule type" value="Genomic_DNA"/>
</dbReference>
<protein>
    <submittedName>
        <fullName evidence="2">Uncharacterized protein</fullName>
    </submittedName>
</protein>
<dbReference type="Proteomes" id="UP000824110">
    <property type="component" value="Unassembled WGS sequence"/>
</dbReference>
<accession>A0A9D1MKG3</accession>
<proteinExistence type="predicted"/>
<gene>
    <name evidence="2" type="ORF">IAB69_04355</name>
</gene>
<dbReference type="AlphaFoldDB" id="A0A9D1MKG3"/>
<name>A0A9D1MKG3_9FIRM</name>